<evidence type="ECO:0000313" key="2">
    <source>
        <dbReference type="Proteomes" id="UP001602013"/>
    </source>
</evidence>
<keyword evidence="2" id="KW-1185">Reference proteome</keyword>
<name>A0ABW6T3Y2_9ACTN</name>
<comment type="caution">
    <text evidence="1">The sequence shown here is derived from an EMBL/GenBank/DDBJ whole genome shotgun (WGS) entry which is preliminary data.</text>
</comment>
<gene>
    <name evidence="1" type="ORF">ACFYXI_41085</name>
</gene>
<evidence type="ECO:0008006" key="3">
    <source>
        <dbReference type="Google" id="ProtNLM"/>
    </source>
</evidence>
<reference evidence="1 2" key="1">
    <citation type="submission" date="2024-10" db="EMBL/GenBank/DDBJ databases">
        <title>The Natural Products Discovery Center: Release of the First 8490 Sequenced Strains for Exploring Actinobacteria Biosynthetic Diversity.</title>
        <authorList>
            <person name="Kalkreuter E."/>
            <person name="Kautsar S.A."/>
            <person name="Yang D."/>
            <person name="Bader C.D."/>
            <person name="Teijaro C.N."/>
            <person name="Fluegel L."/>
            <person name="Davis C.M."/>
            <person name="Simpson J.R."/>
            <person name="Lauterbach L."/>
            <person name="Steele A.D."/>
            <person name="Gui C."/>
            <person name="Meng S."/>
            <person name="Li G."/>
            <person name="Viehrig K."/>
            <person name="Ye F."/>
            <person name="Su P."/>
            <person name="Kiefer A.F."/>
            <person name="Nichols A."/>
            <person name="Cepeda A.J."/>
            <person name="Yan W."/>
            <person name="Fan B."/>
            <person name="Jiang Y."/>
            <person name="Adhikari A."/>
            <person name="Zheng C.-J."/>
            <person name="Schuster L."/>
            <person name="Cowan T.M."/>
            <person name="Smanski M.J."/>
            <person name="Chevrette M.G."/>
            <person name="De Carvalho L.P.S."/>
            <person name="Shen B."/>
        </authorList>
    </citation>
    <scope>NUCLEOTIDE SEQUENCE [LARGE SCALE GENOMIC DNA]</scope>
    <source>
        <strain evidence="1 2">NPDC002173</strain>
    </source>
</reference>
<evidence type="ECO:0000313" key="1">
    <source>
        <dbReference type="EMBL" id="MFF3671994.1"/>
    </source>
</evidence>
<accession>A0ABW6T3Y2</accession>
<sequence length="141" mass="15128">MLAGVVFLLAGINGCMSEGIDNEAKLCLDRANRENALFRDAISTVLPADQVLSIDELNGCDSANNGAWLEVRLAPKLGEQNVWKRFQQAGWSADGAVDSDLRKQVGRRIIGVLIAAGREPGMTVEVTADDACWGDDGYSCD</sequence>
<dbReference type="EMBL" id="JBIASD010000060">
    <property type="protein sequence ID" value="MFF3671994.1"/>
    <property type="molecule type" value="Genomic_DNA"/>
</dbReference>
<dbReference type="Proteomes" id="UP001602013">
    <property type="component" value="Unassembled WGS sequence"/>
</dbReference>
<proteinExistence type="predicted"/>
<organism evidence="1 2">
    <name type="scientific">Microtetraspora malaysiensis</name>
    <dbReference type="NCBI Taxonomy" id="161358"/>
    <lineage>
        <taxon>Bacteria</taxon>
        <taxon>Bacillati</taxon>
        <taxon>Actinomycetota</taxon>
        <taxon>Actinomycetes</taxon>
        <taxon>Streptosporangiales</taxon>
        <taxon>Streptosporangiaceae</taxon>
        <taxon>Microtetraspora</taxon>
    </lineage>
</organism>
<dbReference type="RefSeq" id="WP_387418141.1">
    <property type="nucleotide sequence ID" value="NZ_JBIASD010000060.1"/>
</dbReference>
<protein>
    <recommendedName>
        <fullName evidence="3">Lipoprotein</fullName>
    </recommendedName>
</protein>